<keyword evidence="4" id="KW-1185">Reference proteome</keyword>
<dbReference type="CDD" id="cd17631">
    <property type="entry name" value="FACL_FadD13-like"/>
    <property type="match status" value="1"/>
</dbReference>
<dbReference type="EMBL" id="BAABJP010000046">
    <property type="protein sequence ID" value="GAA5171227.1"/>
    <property type="molecule type" value="Genomic_DNA"/>
</dbReference>
<accession>A0ABP9R3H9</accession>
<evidence type="ECO:0000259" key="2">
    <source>
        <dbReference type="Pfam" id="PF13193"/>
    </source>
</evidence>
<dbReference type="Proteomes" id="UP001428817">
    <property type="component" value="Unassembled WGS sequence"/>
</dbReference>
<comment type="caution">
    <text evidence="3">The sequence shown here is derived from an EMBL/GenBank/DDBJ whole genome shotgun (WGS) entry which is preliminary data.</text>
</comment>
<feature type="domain" description="AMP-dependent synthetase/ligase" evidence="1">
    <location>
        <begin position="15"/>
        <end position="368"/>
    </location>
</feature>
<dbReference type="SUPFAM" id="SSF56801">
    <property type="entry name" value="Acetyl-CoA synthetase-like"/>
    <property type="match status" value="1"/>
</dbReference>
<dbReference type="InterPro" id="IPR050237">
    <property type="entry name" value="ATP-dep_AMP-bd_enzyme"/>
</dbReference>
<evidence type="ECO:0000313" key="4">
    <source>
        <dbReference type="Proteomes" id="UP001428817"/>
    </source>
</evidence>
<feature type="domain" description="AMP-binding enzyme C-terminal" evidence="2">
    <location>
        <begin position="418"/>
        <end position="491"/>
    </location>
</feature>
<dbReference type="InterPro" id="IPR025110">
    <property type="entry name" value="AMP-bd_C"/>
</dbReference>
<organism evidence="3 4">
    <name type="scientific">Pseudonocardia eucalypti</name>
    <dbReference type="NCBI Taxonomy" id="648755"/>
    <lineage>
        <taxon>Bacteria</taxon>
        <taxon>Bacillati</taxon>
        <taxon>Actinomycetota</taxon>
        <taxon>Actinomycetes</taxon>
        <taxon>Pseudonocardiales</taxon>
        <taxon>Pseudonocardiaceae</taxon>
        <taxon>Pseudonocardia</taxon>
    </lineage>
</organism>
<dbReference type="PANTHER" id="PTHR43767:SF1">
    <property type="entry name" value="NONRIBOSOMAL PEPTIDE SYNTHASE PES1 (EUROFUNG)-RELATED"/>
    <property type="match status" value="1"/>
</dbReference>
<gene>
    <name evidence="3" type="ORF">GCM10023321_69520</name>
</gene>
<dbReference type="InterPro" id="IPR045851">
    <property type="entry name" value="AMP-bd_C_sf"/>
</dbReference>
<dbReference type="Gene3D" id="3.30.300.30">
    <property type="match status" value="1"/>
</dbReference>
<dbReference type="InterPro" id="IPR000873">
    <property type="entry name" value="AMP-dep_synth/lig_dom"/>
</dbReference>
<protein>
    <submittedName>
        <fullName evidence="3">Acyl-CoA synthetase</fullName>
    </submittedName>
</protein>
<dbReference type="Gene3D" id="3.40.50.12780">
    <property type="entry name" value="N-terminal domain of ligase-like"/>
    <property type="match status" value="1"/>
</dbReference>
<dbReference type="RefSeq" id="WP_185060695.1">
    <property type="nucleotide sequence ID" value="NZ_BAABJP010000046.1"/>
</dbReference>
<evidence type="ECO:0000259" key="1">
    <source>
        <dbReference type="Pfam" id="PF00501"/>
    </source>
</evidence>
<dbReference type="InterPro" id="IPR042099">
    <property type="entry name" value="ANL_N_sf"/>
</dbReference>
<reference evidence="4" key="1">
    <citation type="journal article" date="2019" name="Int. J. Syst. Evol. Microbiol.">
        <title>The Global Catalogue of Microorganisms (GCM) 10K type strain sequencing project: providing services to taxonomists for standard genome sequencing and annotation.</title>
        <authorList>
            <consortium name="The Broad Institute Genomics Platform"/>
            <consortium name="The Broad Institute Genome Sequencing Center for Infectious Disease"/>
            <person name="Wu L."/>
            <person name="Ma J."/>
        </authorList>
    </citation>
    <scope>NUCLEOTIDE SEQUENCE [LARGE SCALE GENOMIC DNA]</scope>
    <source>
        <strain evidence="4">JCM 18303</strain>
    </source>
</reference>
<evidence type="ECO:0000313" key="3">
    <source>
        <dbReference type="EMBL" id="GAA5171227.1"/>
    </source>
</evidence>
<dbReference type="Pfam" id="PF00501">
    <property type="entry name" value="AMP-binding"/>
    <property type="match status" value="1"/>
</dbReference>
<dbReference type="NCBIfam" id="NF006182">
    <property type="entry name" value="PRK08316.1"/>
    <property type="match status" value="1"/>
</dbReference>
<name>A0ABP9R3H9_9PSEU</name>
<sequence length="502" mass="54134">MIATKSSTVADVPARSARRTPDRVALRFAGRTWTYRELDDAVSRAAAVLLGLGLDKGDRVAAYGKNSDAYVIGFLACARAGLVHVPINYNLTGDELAYLVEQSGASAILVDPALAGPVEALPEPPKQVLALRDTEDSLLARASAGEVPHIDVPVADTDLVQLLYTSGTTSRPKGAMMTHRALVHEYVSCIVAMGCHEHDQPLHPMPLYHSAGMHVLMLPYLAVGATNHVMEAPDVPEILRRIEADKIGALFLAPTVWVPLSQHPDFATRDLSSLRKAFYGASIMPGPVLERLQQALPGLGFYNLFGQSEIGPLATALQPEEHPDRPGSCGRAVLFVELRVVDGEGNDVAPGELGEVVYRSPQLCEGYWEKPEETAEAFASGWFHSGDLVRADEEGYITVVDRIKDVINTGGVLVASREVEDALYTHPAVAEAAVIGVPHERWIEAITAFVVTKSPVDPEELIAHAKGRLAGFKVPKAVHLVGELPRNASGKLLKRVLRDQLP</sequence>
<proteinExistence type="predicted"/>
<dbReference type="InterPro" id="IPR020845">
    <property type="entry name" value="AMP-binding_CS"/>
</dbReference>
<dbReference type="PANTHER" id="PTHR43767">
    <property type="entry name" value="LONG-CHAIN-FATTY-ACID--COA LIGASE"/>
    <property type="match status" value="1"/>
</dbReference>
<dbReference type="Pfam" id="PF13193">
    <property type="entry name" value="AMP-binding_C"/>
    <property type="match status" value="1"/>
</dbReference>
<dbReference type="PROSITE" id="PS00455">
    <property type="entry name" value="AMP_BINDING"/>
    <property type="match status" value="1"/>
</dbReference>